<dbReference type="PANTHER" id="PTHR37984">
    <property type="entry name" value="PROTEIN CBG26694"/>
    <property type="match status" value="1"/>
</dbReference>
<gene>
    <name evidence="12" type="ORF">Cvel_8721</name>
</gene>
<keyword evidence="5" id="KW-0460">Magnesium</keyword>
<dbReference type="GO" id="GO:0006310">
    <property type="term" value="P:DNA recombination"/>
    <property type="evidence" value="ECO:0007669"/>
    <property type="project" value="UniProtKB-KW"/>
</dbReference>
<feature type="domain" description="Chromo" evidence="11">
    <location>
        <begin position="208"/>
        <end position="238"/>
    </location>
</feature>
<keyword evidence="8" id="KW-0548">Nucleotidyltransferase</keyword>
<dbReference type="InterPro" id="IPR041588">
    <property type="entry name" value="Integrase_H2C2"/>
</dbReference>
<keyword evidence="3" id="KW-0064">Aspartyl protease</keyword>
<dbReference type="CDD" id="cd00024">
    <property type="entry name" value="CD_CSD"/>
    <property type="match status" value="1"/>
</dbReference>
<evidence type="ECO:0000256" key="3">
    <source>
        <dbReference type="ARBA" id="ARBA00022750"/>
    </source>
</evidence>
<evidence type="ECO:0000256" key="8">
    <source>
        <dbReference type="ARBA" id="ARBA00022932"/>
    </source>
</evidence>
<dbReference type="EMBL" id="CDMZ01003965">
    <property type="protein sequence ID" value="CEM48212.1"/>
    <property type="molecule type" value="Genomic_DNA"/>
</dbReference>
<dbReference type="InterPro" id="IPR050951">
    <property type="entry name" value="Retrovirus_Pol_polyprotein"/>
</dbReference>
<evidence type="ECO:0000259" key="11">
    <source>
        <dbReference type="PROSITE" id="PS50013"/>
    </source>
</evidence>
<keyword evidence="10" id="KW-0233">DNA recombination</keyword>
<name>A0A0G4HUS7_9ALVE</name>
<evidence type="ECO:0000313" key="12">
    <source>
        <dbReference type="EMBL" id="CEM48212.1"/>
    </source>
</evidence>
<evidence type="ECO:0000256" key="10">
    <source>
        <dbReference type="ARBA" id="ARBA00023172"/>
    </source>
</evidence>
<dbReference type="SUPFAM" id="SSF54160">
    <property type="entry name" value="Chromo domain-like"/>
    <property type="match status" value="1"/>
</dbReference>
<protein>
    <recommendedName>
        <fullName evidence="11">Chromo domain-containing protein</fullName>
    </recommendedName>
</protein>
<evidence type="ECO:0000256" key="4">
    <source>
        <dbReference type="ARBA" id="ARBA00022801"/>
    </source>
</evidence>
<dbReference type="GO" id="GO:0015074">
    <property type="term" value="P:DNA integration"/>
    <property type="evidence" value="ECO:0007669"/>
    <property type="project" value="UniProtKB-KW"/>
</dbReference>
<sequence>MKKLQRNLIFECHDVLGTGHLAIEKTYLRLIEDFYWLNMFSSIAAYVPHCDACLRNKQANQKPFGLLQPLPIPARPYDSVSIDFVCALPRVYFQEVKERLKRANEEAKRKADQKRREATFIPGDWALVHQKSFKSEHLPSERKAKLSHIWYGPFEIDKKVGEVSYELMFPAGVRKYPVVHVFYKKAYPVSSEDPPPRVLLPRFEEAEWEVDRVVDMREKGRTLEYRVVWKGYSETEIT</sequence>
<keyword evidence="8" id="KW-0808">Transferase</keyword>
<dbReference type="GO" id="GO:0003677">
    <property type="term" value="F:DNA binding"/>
    <property type="evidence" value="ECO:0007669"/>
    <property type="project" value="UniProtKB-KW"/>
</dbReference>
<keyword evidence="2" id="KW-0479">Metal-binding</keyword>
<dbReference type="GO" id="GO:0003887">
    <property type="term" value="F:DNA-directed DNA polymerase activity"/>
    <property type="evidence" value="ECO:0007669"/>
    <property type="project" value="UniProtKB-KW"/>
</dbReference>
<keyword evidence="6" id="KW-0229">DNA integration</keyword>
<dbReference type="InterPro" id="IPR056924">
    <property type="entry name" value="SH3_Tf2-1"/>
</dbReference>
<evidence type="ECO:0000256" key="1">
    <source>
        <dbReference type="ARBA" id="ARBA00022670"/>
    </source>
</evidence>
<organism evidence="12">
    <name type="scientific">Chromera velia CCMP2878</name>
    <dbReference type="NCBI Taxonomy" id="1169474"/>
    <lineage>
        <taxon>Eukaryota</taxon>
        <taxon>Sar</taxon>
        <taxon>Alveolata</taxon>
        <taxon>Colpodellida</taxon>
        <taxon>Chromeraceae</taxon>
        <taxon>Chromera</taxon>
    </lineage>
</organism>
<dbReference type="VEuPathDB" id="CryptoDB:Cvel_8721"/>
<evidence type="ECO:0000256" key="9">
    <source>
        <dbReference type="ARBA" id="ARBA00023125"/>
    </source>
</evidence>
<dbReference type="Gene3D" id="2.40.50.40">
    <property type="match status" value="1"/>
</dbReference>
<dbReference type="GO" id="GO:0006508">
    <property type="term" value="P:proteolysis"/>
    <property type="evidence" value="ECO:0007669"/>
    <property type="project" value="UniProtKB-KW"/>
</dbReference>
<evidence type="ECO:0000256" key="2">
    <source>
        <dbReference type="ARBA" id="ARBA00022723"/>
    </source>
</evidence>
<evidence type="ECO:0000256" key="7">
    <source>
        <dbReference type="ARBA" id="ARBA00022918"/>
    </source>
</evidence>
<dbReference type="Gene3D" id="1.10.340.70">
    <property type="match status" value="1"/>
</dbReference>
<dbReference type="InterPro" id="IPR016197">
    <property type="entry name" value="Chromo-like_dom_sf"/>
</dbReference>
<dbReference type="PROSITE" id="PS50013">
    <property type="entry name" value="CHROMO_2"/>
    <property type="match status" value="1"/>
</dbReference>
<dbReference type="InterPro" id="IPR000953">
    <property type="entry name" value="Chromo/chromo_shadow_dom"/>
</dbReference>
<dbReference type="GO" id="GO:0046872">
    <property type="term" value="F:metal ion binding"/>
    <property type="evidence" value="ECO:0007669"/>
    <property type="project" value="UniProtKB-KW"/>
</dbReference>
<dbReference type="AlphaFoldDB" id="A0A0G4HUS7"/>
<keyword evidence="4" id="KW-0378">Hydrolase</keyword>
<dbReference type="Pfam" id="PF24626">
    <property type="entry name" value="SH3_Tf2-1"/>
    <property type="match status" value="1"/>
</dbReference>
<dbReference type="PhylomeDB" id="A0A0G4HUS7"/>
<keyword evidence="8" id="KW-0239">DNA-directed DNA polymerase</keyword>
<evidence type="ECO:0000256" key="6">
    <source>
        <dbReference type="ARBA" id="ARBA00022908"/>
    </source>
</evidence>
<keyword evidence="1" id="KW-0645">Protease</keyword>
<reference evidence="12" key="1">
    <citation type="submission" date="2014-11" db="EMBL/GenBank/DDBJ databases">
        <authorList>
            <person name="Otto D Thomas"/>
            <person name="Naeem Raeece"/>
        </authorList>
    </citation>
    <scope>NUCLEOTIDE SEQUENCE</scope>
</reference>
<keyword evidence="9" id="KW-0238">DNA-binding</keyword>
<dbReference type="Pfam" id="PF17921">
    <property type="entry name" value="Integrase_H2C2"/>
    <property type="match status" value="1"/>
</dbReference>
<dbReference type="GO" id="GO:0003964">
    <property type="term" value="F:RNA-directed DNA polymerase activity"/>
    <property type="evidence" value="ECO:0007669"/>
    <property type="project" value="UniProtKB-KW"/>
</dbReference>
<evidence type="ECO:0000256" key="5">
    <source>
        <dbReference type="ARBA" id="ARBA00022842"/>
    </source>
</evidence>
<dbReference type="GO" id="GO:0004190">
    <property type="term" value="F:aspartic-type endopeptidase activity"/>
    <property type="evidence" value="ECO:0007669"/>
    <property type="project" value="UniProtKB-KW"/>
</dbReference>
<keyword evidence="7" id="KW-0695">RNA-directed DNA polymerase</keyword>
<accession>A0A0G4HUS7</accession>
<proteinExistence type="predicted"/>
<dbReference type="PANTHER" id="PTHR37984:SF5">
    <property type="entry name" value="PROTEIN NYNRIN-LIKE"/>
    <property type="match status" value="1"/>
</dbReference>